<evidence type="ECO:0000313" key="2">
    <source>
        <dbReference type="Proteomes" id="UP001501752"/>
    </source>
</evidence>
<proteinExistence type="predicted"/>
<protein>
    <submittedName>
        <fullName evidence="1">Uncharacterized protein</fullName>
    </submittedName>
</protein>
<dbReference type="RefSeq" id="WP_345694871.1">
    <property type="nucleotide sequence ID" value="NZ_BAABIS010000001.1"/>
</dbReference>
<organism evidence="1 2">
    <name type="scientific">Kitasatospora terrestris</name>
    <dbReference type="NCBI Taxonomy" id="258051"/>
    <lineage>
        <taxon>Bacteria</taxon>
        <taxon>Bacillati</taxon>
        <taxon>Actinomycetota</taxon>
        <taxon>Actinomycetes</taxon>
        <taxon>Kitasatosporales</taxon>
        <taxon>Streptomycetaceae</taxon>
        <taxon>Kitasatospora</taxon>
    </lineage>
</organism>
<accession>A0ABP9D9R7</accession>
<keyword evidence="2" id="KW-1185">Reference proteome</keyword>
<dbReference type="EMBL" id="BAABIS010000001">
    <property type="protein sequence ID" value="GAA4831852.1"/>
    <property type="molecule type" value="Genomic_DNA"/>
</dbReference>
<dbReference type="Proteomes" id="UP001501752">
    <property type="component" value="Unassembled WGS sequence"/>
</dbReference>
<gene>
    <name evidence="1" type="ORF">GCM10023235_02600</name>
</gene>
<name>A0ABP9D9R7_9ACTN</name>
<sequence length="111" mass="11835">MSIFVTWLLLAEDGDAAAPLVYRGSHANPADDDPRGGWVEVAAIPDHCHPAVRWQVAPPEGLPVEYLRLSVGQVADPSSGCGPGWATVVLDRAQVEELHETLGAWLTAEGQ</sequence>
<reference evidence="2" key="1">
    <citation type="journal article" date="2019" name="Int. J. Syst. Evol. Microbiol.">
        <title>The Global Catalogue of Microorganisms (GCM) 10K type strain sequencing project: providing services to taxonomists for standard genome sequencing and annotation.</title>
        <authorList>
            <consortium name="The Broad Institute Genomics Platform"/>
            <consortium name="The Broad Institute Genome Sequencing Center for Infectious Disease"/>
            <person name="Wu L."/>
            <person name="Ma J."/>
        </authorList>
    </citation>
    <scope>NUCLEOTIDE SEQUENCE [LARGE SCALE GENOMIC DNA]</scope>
    <source>
        <strain evidence="2">JCM 13006</strain>
    </source>
</reference>
<evidence type="ECO:0000313" key="1">
    <source>
        <dbReference type="EMBL" id="GAA4831852.1"/>
    </source>
</evidence>
<comment type="caution">
    <text evidence="1">The sequence shown here is derived from an EMBL/GenBank/DDBJ whole genome shotgun (WGS) entry which is preliminary data.</text>
</comment>